<comment type="caution">
    <text evidence="2">The sequence shown here is derived from an EMBL/GenBank/DDBJ whole genome shotgun (WGS) entry which is preliminary data.</text>
</comment>
<feature type="region of interest" description="Disordered" evidence="1">
    <location>
        <begin position="181"/>
        <end position="203"/>
    </location>
</feature>
<dbReference type="Proteomes" id="UP000593571">
    <property type="component" value="Unassembled WGS sequence"/>
</dbReference>
<sequence>MVEASSPGPGVLLGPRETPRSCPRGPCPSPPAPFVCTGSHIHATDTRLGQTASRSDHAEPAWPVAQALPSGAVLPPWLLSLPVLSTEHEYRPLRMLPDRIARLCPFGPEPSSQMLRLRQSLQLFASMSTTRTTGSPSFCHQLLNLLPAHLSPLPIFLPARCGHRCSLPRELSLCAMGQGPNSPSYSNAGARRGSMPLRGQRCL</sequence>
<organism evidence="2 3">
    <name type="scientific">Rousettus aegyptiacus</name>
    <name type="common">Egyptian fruit bat</name>
    <name type="synonym">Pteropus aegyptiacus</name>
    <dbReference type="NCBI Taxonomy" id="9407"/>
    <lineage>
        <taxon>Eukaryota</taxon>
        <taxon>Metazoa</taxon>
        <taxon>Chordata</taxon>
        <taxon>Craniata</taxon>
        <taxon>Vertebrata</taxon>
        <taxon>Euteleostomi</taxon>
        <taxon>Mammalia</taxon>
        <taxon>Eutheria</taxon>
        <taxon>Laurasiatheria</taxon>
        <taxon>Chiroptera</taxon>
        <taxon>Yinpterochiroptera</taxon>
        <taxon>Pteropodoidea</taxon>
        <taxon>Pteropodidae</taxon>
        <taxon>Rousettinae</taxon>
        <taxon>Rousettus</taxon>
    </lineage>
</organism>
<gene>
    <name evidence="2" type="ORF">HJG63_011910</name>
</gene>
<reference evidence="2 3" key="1">
    <citation type="journal article" date="2020" name="Nature">
        <title>Six reference-quality genomes reveal evolution of bat adaptations.</title>
        <authorList>
            <person name="Jebb D."/>
            <person name="Huang Z."/>
            <person name="Pippel M."/>
            <person name="Hughes G.M."/>
            <person name="Lavrichenko K."/>
            <person name="Devanna P."/>
            <person name="Winkler S."/>
            <person name="Jermiin L.S."/>
            <person name="Skirmuntt E.C."/>
            <person name="Katzourakis A."/>
            <person name="Burkitt-Gray L."/>
            <person name="Ray D.A."/>
            <person name="Sullivan K.A.M."/>
            <person name="Roscito J.G."/>
            <person name="Kirilenko B.M."/>
            <person name="Davalos L.M."/>
            <person name="Corthals A.P."/>
            <person name="Power M.L."/>
            <person name="Jones G."/>
            <person name="Ransome R.D."/>
            <person name="Dechmann D.K.N."/>
            <person name="Locatelli A.G."/>
            <person name="Puechmaille S.J."/>
            <person name="Fedrigo O."/>
            <person name="Jarvis E.D."/>
            <person name="Hiller M."/>
            <person name="Vernes S.C."/>
            <person name="Myers E.W."/>
            <person name="Teeling E.C."/>
        </authorList>
    </citation>
    <scope>NUCLEOTIDE SEQUENCE [LARGE SCALE GENOMIC DNA]</scope>
    <source>
        <strain evidence="2">MRouAeg1</strain>
        <tissue evidence="2">Muscle</tissue>
    </source>
</reference>
<evidence type="ECO:0000313" key="2">
    <source>
        <dbReference type="EMBL" id="KAF6447449.1"/>
    </source>
</evidence>
<feature type="region of interest" description="Disordered" evidence="1">
    <location>
        <begin position="1"/>
        <end position="26"/>
    </location>
</feature>
<protein>
    <submittedName>
        <fullName evidence="2">Uncharacterized protein</fullName>
    </submittedName>
</protein>
<evidence type="ECO:0000313" key="3">
    <source>
        <dbReference type="Proteomes" id="UP000593571"/>
    </source>
</evidence>
<accession>A0A7J8FJ41</accession>
<dbReference type="AlphaFoldDB" id="A0A7J8FJ41"/>
<name>A0A7J8FJ41_ROUAE</name>
<evidence type="ECO:0000256" key="1">
    <source>
        <dbReference type="SAM" id="MobiDB-lite"/>
    </source>
</evidence>
<keyword evidence="3" id="KW-1185">Reference proteome</keyword>
<proteinExistence type="predicted"/>
<dbReference type="EMBL" id="JACASE010000007">
    <property type="protein sequence ID" value="KAF6447449.1"/>
    <property type="molecule type" value="Genomic_DNA"/>
</dbReference>